<keyword evidence="6 13" id="KW-0813">Transport</keyword>
<dbReference type="PANTHER" id="PTHR10513">
    <property type="entry name" value="DEOXYNUCLEOSIDE KINASE"/>
    <property type="match status" value="1"/>
</dbReference>
<comment type="cofactor">
    <cofactor evidence="1 13">
        <name>FAD</name>
        <dbReference type="ChEBI" id="CHEBI:57692"/>
    </cofactor>
</comment>
<accession>A0AAV6U845</accession>
<keyword evidence="10" id="KW-0809">Transit peptide</keyword>
<comment type="similarity">
    <text evidence="4 13">Belongs to the complex I NDUFA10 subunit family.</text>
</comment>
<evidence type="ECO:0000256" key="5">
    <source>
        <dbReference type="ARBA" id="ARBA00017279"/>
    </source>
</evidence>
<evidence type="ECO:0000256" key="9">
    <source>
        <dbReference type="ARBA" id="ARBA00022827"/>
    </source>
</evidence>
<dbReference type="Gene3D" id="3.40.50.300">
    <property type="entry name" value="P-loop containing nucleotide triphosphate hydrolases"/>
    <property type="match status" value="1"/>
</dbReference>
<evidence type="ECO:0000313" key="16">
    <source>
        <dbReference type="Proteomes" id="UP000827092"/>
    </source>
</evidence>
<keyword evidence="8 13" id="KW-0679">Respiratory chain</keyword>
<sequence length="403" mass="47542">MLLISLPRLIRPEIAKKCAAILSGVTPKHSIIPSATIVSKENRDPDYKRPKPWPYETKPFKYWHAYFHSTLQYFDENTKIIVVDGQIGAGKSEFTKALAEAFDMKYIPEPTVDVFYTTENGYDLRKLDAIAPPSYKVCELKTFYQNPYHHNVAQFQYRMNFLRYMDYINACAHLLNTGQGVVMERSAFSDFVFFEAMFKAGYVNKRVKDLYYDIQANTLDELLRPHLVIYLDISPEVALERIKKRNDPIEVNSPVLTKDYLESIEYLYKQKYLKEAEKYSEILIYDWSNYGDVEVVVEDIERIDFDRFTKYDSKLKDWRKEDDWEWAYWRKHYTKEIDTLLGYSCIFRASVPEVLHPAEEVAEWREIIDKVPGEMYSYGFNPMAGDNVWFKRGYGGQPTVNRH</sequence>
<feature type="domain" description="Deoxynucleoside kinase" evidence="14">
    <location>
        <begin position="81"/>
        <end position="315"/>
    </location>
</feature>
<dbReference type="Pfam" id="PF01712">
    <property type="entry name" value="dNK"/>
    <property type="match status" value="1"/>
</dbReference>
<organism evidence="15 16">
    <name type="scientific">Oedothorax gibbosus</name>
    <dbReference type="NCBI Taxonomy" id="931172"/>
    <lineage>
        <taxon>Eukaryota</taxon>
        <taxon>Metazoa</taxon>
        <taxon>Ecdysozoa</taxon>
        <taxon>Arthropoda</taxon>
        <taxon>Chelicerata</taxon>
        <taxon>Arachnida</taxon>
        <taxon>Araneae</taxon>
        <taxon>Araneomorphae</taxon>
        <taxon>Entelegynae</taxon>
        <taxon>Araneoidea</taxon>
        <taxon>Linyphiidae</taxon>
        <taxon>Erigoninae</taxon>
        <taxon>Oedothorax</taxon>
    </lineage>
</organism>
<dbReference type="AlphaFoldDB" id="A0AAV6U845"/>
<evidence type="ECO:0000313" key="15">
    <source>
        <dbReference type="EMBL" id="KAG8180212.1"/>
    </source>
</evidence>
<comment type="function">
    <text evidence="2 13">Accessory subunit of the mitochondrial membrane respiratory chain NADH dehydrogenase (Complex I), that is believed not to be involved in catalysis. Complex I functions in the transfer of electrons from NADH to the respiratory chain. The immediate electron acceptor for the enzyme is believed to be ubiquinone.</text>
</comment>
<dbReference type="InterPro" id="IPR027417">
    <property type="entry name" value="P-loop_NTPase"/>
</dbReference>
<evidence type="ECO:0000256" key="8">
    <source>
        <dbReference type="ARBA" id="ARBA00022660"/>
    </source>
</evidence>
<keyword evidence="16" id="KW-1185">Reference proteome</keyword>
<evidence type="ECO:0000256" key="12">
    <source>
        <dbReference type="ARBA" id="ARBA00023128"/>
    </source>
</evidence>
<keyword evidence="12 13" id="KW-0496">Mitochondrion</keyword>
<evidence type="ECO:0000256" key="3">
    <source>
        <dbReference type="ARBA" id="ARBA00004305"/>
    </source>
</evidence>
<evidence type="ECO:0000256" key="7">
    <source>
        <dbReference type="ARBA" id="ARBA00022630"/>
    </source>
</evidence>
<keyword evidence="11 13" id="KW-0249">Electron transport</keyword>
<evidence type="ECO:0000256" key="4">
    <source>
        <dbReference type="ARBA" id="ARBA00008606"/>
    </source>
</evidence>
<dbReference type="PANTHER" id="PTHR10513:SF15">
    <property type="entry name" value="NADH DEHYDROGENASE [UBIQUINONE] 1 ALPHA SUBCOMPLEX SUBUNIT 10, MITOCHONDRIAL"/>
    <property type="match status" value="1"/>
</dbReference>
<evidence type="ECO:0000256" key="10">
    <source>
        <dbReference type="ARBA" id="ARBA00022946"/>
    </source>
</evidence>
<gene>
    <name evidence="15" type="ORF">JTE90_016489</name>
</gene>
<evidence type="ECO:0000259" key="14">
    <source>
        <dbReference type="Pfam" id="PF01712"/>
    </source>
</evidence>
<dbReference type="InterPro" id="IPR015828">
    <property type="entry name" value="NDUFA10"/>
</dbReference>
<comment type="caution">
    <text evidence="15">The sequence shown here is derived from an EMBL/GenBank/DDBJ whole genome shotgun (WGS) entry which is preliminary data.</text>
</comment>
<dbReference type="SUPFAM" id="SSF52540">
    <property type="entry name" value="P-loop containing nucleoside triphosphate hydrolases"/>
    <property type="match status" value="1"/>
</dbReference>
<comment type="subcellular location">
    <subcellularLocation>
        <location evidence="3 13">Mitochondrion matrix</location>
    </subcellularLocation>
</comment>
<dbReference type="GO" id="GO:0006120">
    <property type="term" value="P:mitochondrial electron transport, NADH to ubiquinone"/>
    <property type="evidence" value="ECO:0007669"/>
    <property type="project" value="InterPro"/>
</dbReference>
<dbReference type="Proteomes" id="UP000827092">
    <property type="component" value="Unassembled WGS sequence"/>
</dbReference>
<protein>
    <recommendedName>
        <fullName evidence="5 13">NADH dehydrogenase [ubiquinone] 1 alpha subcomplex subunit 10, mitochondrial</fullName>
    </recommendedName>
</protein>
<reference evidence="15 16" key="1">
    <citation type="journal article" date="2022" name="Nat. Ecol. Evol.">
        <title>A masculinizing supergene underlies an exaggerated male reproductive morph in a spider.</title>
        <authorList>
            <person name="Hendrickx F."/>
            <person name="De Corte Z."/>
            <person name="Sonet G."/>
            <person name="Van Belleghem S.M."/>
            <person name="Kostlbacher S."/>
            <person name="Vangestel C."/>
        </authorList>
    </citation>
    <scope>NUCLEOTIDE SEQUENCE [LARGE SCALE GENOMIC DNA]</scope>
    <source>
        <strain evidence="15">W744_W776</strain>
    </source>
</reference>
<dbReference type="EMBL" id="JAFNEN010000575">
    <property type="protein sequence ID" value="KAG8180212.1"/>
    <property type="molecule type" value="Genomic_DNA"/>
</dbReference>
<keyword evidence="7 13" id="KW-0285">Flavoprotein</keyword>
<evidence type="ECO:0000256" key="13">
    <source>
        <dbReference type="PIRNR" id="PIRNR000543"/>
    </source>
</evidence>
<dbReference type="InterPro" id="IPR050566">
    <property type="entry name" value="Deoxyribonucleoside_kinase"/>
</dbReference>
<evidence type="ECO:0000256" key="1">
    <source>
        <dbReference type="ARBA" id="ARBA00001974"/>
    </source>
</evidence>
<name>A0AAV6U845_9ARAC</name>
<dbReference type="InterPro" id="IPR031314">
    <property type="entry name" value="DNK_dom"/>
</dbReference>
<keyword evidence="9 13" id="KW-0274">FAD</keyword>
<evidence type="ECO:0000256" key="11">
    <source>
        <dbReference type="ARBA" id="ARBA00022982"/>
    </source>
</evidence>
<dbReference type="PIRSF" id="PIRSF000543">
    <property type="entry name" value="NADH_UQ_42KD"/>
    <property type="match status" value="1"/>
</dbReference>
<evidence type="ECO:0000256" key="6">
    <source>
        <dbReference type="ARBA" id="ARBA00022448"/>
    </source>
</evidence>
<proteinExistence type="inferred from homology"/>
<evidence type="ECO:0000256" key="2">
    <source>
        <dbReference type="ARBA" id="ARBA00003195"/>
    </source>
</evidence>
<dbReference type="GO" id="GO:0005759">
    <property type="term" value="C:mitochondrial matrix"/>
    <property type="evidence" value="ECO:0007669"/>
    <property type="project" value="UniProtKB-SubCell"/>
</dbReference>